<keyword evidence="2" id="KW-1185">Reference proteome</keyword>
<name>A0AB34JSN3_PRYPA</name>
<comment type="caution">
    <text evidence="1">The sequence shown here is derived from an EMBL/GenBank/DDBJ whole genome shotgun (WGS) entry which is preliminary data.</text>
</comment>
<organism evidence="1 2">
    <name type="scientific">Prymnesium parvum</name>
    <name type="common">Toxic golden alga</name>
    <dbReference type="NCBI Taxonomy" id="97485"/>
    <lineage>
        <taxon>Eukaryota</taxon>
        <taxon>Haptista</taxon>
        <taxon>Haptophyta</taxon>
        <taxon>Prymnesiophyceae</taxon>
        <taxon>Prymnesiales</taxon>
        <taxon>Prymnesiaceae</taxon>
        <taxon>Prymnesium</taxon>
    </lineage>
</organism>
<dbReference type="EMBL" id="JBGBPQ010000005">
    <property type="protein sequence ID" value="KAL1523838.1"/>
    <property type="molecule type" value="Genomic_DNA"/>
</dbReference>
<sequence length="307" mass="33889">MAADRHAAPRAFPTSPSAVSSAHSEWCRAAWEDAGFSASRSVHIVALKPLLARVFHDGGEPAPIRAAADTITSELQQGRRHWELRDFSQWCTDWEASRRLGRQGSEGVLRERRQLKPLQSRRPSSRELAASTGDLFSIGQVGKEPMWMIASKWAEEELNDCLASVAPLSSGEARLQRVAHMRSSVSNHGADAKEEDGGPLLLDENTRRANIEQAVQQHLRRQNEEERSRAAKLASDTSQAVAQAAAHARALRLQAMSGSSTSSVDSTKKMETEQVTWQQPYWDALQKALADAQALGTKRAQEPLKNR</sequence>
<gene>
    <name evidence="1" type="ORF">AB1Y20_018759</name>
</gene>
<accession>A0AB34JSN3</accession>
<proteinExistence type="predicted"/>
<evidence type="ECO:0000313" key="1">
    <source>
        <dbReference type="EMBL" id="KAL1523838.1"/>
    </source>
</evidence>
<protein>
    <submittedName>
        <fullName evidence="1">Uncharacterized protein</fullName>
    </submittedName>
</protein>
<reference evidence="1 2" key="1">
    <citation type="journal article" date="2024" name="Science">
        <title>Giant polyketide synthase enzymes in the biosynthesis of giant marine polyether toxins.</title>
        <authorList>
            <person name="Fallon T.R."/>
            <person name="Shende V.V."/>
            <person name="Wierzbicki I.H."/>
            <person name="Pendleton A.L."/>
            <person name="Watervoot N.F."/>
            <person name="Auber R.P."/>
            <person name="Gonzalez D.J."/>
            <person name="Wisecaver J.H."/>
            <person name="Moore B.S."/>
        </authorList>
    </citation>
    <scope>NUCLEOTIDE SEQUENCE [LARGE SCALE GENOMIC DNA]</scope>
    <source>
        <strain evidence="1 2">12B1</strain>
    </source>
</reference>
<dbReference type="AlphaFoldDB" id="A0AB34JSN3"/>
<evidence type="ECO:0000313" key="2">
    <source>
        <dbReference type="Proteomes" id="UP001515480"/>
    </source>
</evidence>
<dbReference type="Proteomes" id="UP001515480">
    <property type="component" value="Unassembled WGS sequence"/>
</dbReference>